<dbReference type="EMBL" id="LSBH01000005">
    <property type="protein sequence ID" value="OAQ79015.1"/>
    <property type="molecule type" value="Genomic_DNA"/>
</dbReference>
<gene>
    <name evidence="2" type="ORF">VFPBJ_07136</name>
</gene>
<protein>
    <submittedName>
        <fullName evidence="2">Uncharacterized protein</fullName>
    </submittedName>
</protein>
<organism evidence="2 3">
    <name type="scientific">Purpureocillium lilacinum</name>
    <name type="common">Paecilomyces lilacinus</name>
    <dbReference type="NCBI Taxonomy" id="33203"/>
    <lineage>
        <taxon>Eukaryota</taxon>
        <taxon>Fungi</taxon>
        <taxon>Dikarya</taxon>
        <taxon>Ascomycota</taxon>
        <taxon>Pezizomycotina</taxon>
        <taxon>Sordariomycetes</taxon>
        <taxon>Hypocreomycetidae</taxon>
        <taxon>Hypocreales</taxon>
        <taxon>Ophiocordycipitaceae</taxon>
        <taxon>Purpureocillium</taxon>
    </lineage>
</organism>
<accession>A0A179GM93</accession>
<evidence type="ECO:0000313" key="2">
    <source>
        <dbReference type="EMBL" id="OAQ79015.1"/>
    </source>
</evidence>
<dbReference type="Proteomes" id="UP000078240">
    <property type="component" value="Unassembled WGS sequence"/>
</dbReference>
<proteinExistence type="predicted"/>
<name>A0A179GM93_PURLI</name>
<feature type="compositionally biased region" description="Basic and acidic residues" evidence="1">
    <location>
        <begin position="128"/>
        <end position="145"/>
    </location>
</feature>
<evidence type="ECO:0000313" key="3">
    <source>
        <dbReference type="Proteomes" id="UP000078240"/>
    </source>
</evidence>
<sequence>MVRLADAWSRLRCTPEADSLGQTGEAGKPGRQRQGGGRGRGRSGDGPRFVSLADKSRNVLKPERRGRRRAGQLFGDDGLTAYVGYDARLAGWLAGLLACCAGRVACRRAGIWVWRGGKGRERKGKKGKQGETRQSRAGRGGRERTSAASSRRRGGGIGRTYGCECVCVSVCVPDTCLAGFPVSARCEVKEGGQAPRGRQAGRQ</sequence>
<reference evidence="2 3" key="1">
    <citation type="submission" date="2016-01" db="EMBL/GenBank/DDBJ databases">
        <title>Biosynthesis of antibiotic leucinostatins and their inhibition on Phytophthora in bio-control Purpureocillium lilacinum.</title>
        <authorList>
            <person name="Wang G."/>
            <person name="Liu Z."/>
            <person name="Lin R."/>
            <person name="Li E."/>
            <person name="Mao Z."/>
            <person name="Ling J."/>
            <person name="Yin W."/>
            <person name="Xie B."/>
        </authorList>
    </citation>
    <scope>NUCLEOTIDE SEQUENCE [LARGE SCALE GENOMIC DNA]</scope>
    <source>
        <strain evidence="2">PLBJ-1</strain>
    </source>
</reference>
<feature type="region of interest" description="Disordered" evidence="1">
    <location>
        <begin position="118"/>
        <end position="154"/>
    </location>
</feature>
<evidence type="ECO:0000256" key="1">
    <source>
        <dbReference type="SAM" id="MobiDB-lite"/>
    </source>
</evidence>
<feature type="region of interest" description="Disordered" evidence="1">
    <location>
        <begin position="17"/>
        <end position="50"/>
    </location>
</feature>
<dbReference type="AlphaFoldDB" id="A0A179GM93"/>
<comment type="caution">
    <text evidence="2">The sequence shown here is derived from an EMBL/GenBank/DDBJ whole genome shotgun (WGS) entry which is preliminary data.</text>
</comment>